<protein>
    <submittedName>
        <fullName evidence="2">Uncharacterized protein</fullName>
    </submittedName>
</protein>
<keyword evidence="3" id="KW-1185">Reference proteome</keyword>
<gene>
    <name evidence="2" type="ORF">Clopa_2757</name>
</gene>
<proteinExistence type="predicted"/>
<evidence type="ECO:0000313" key="2">
    <source>
        <dbReference type="EMBL" id="AGK97596.1"/>
    </source>
</evidence>
<dbReference type="STRING" id="86416.Clopa_2757"/>
<accession>R4K7B8</accession>
<dbReference type="eggNOG" id="COG0457">
    <property type="taxonomic scope" value="Bacteria"/>
</dbReference>
<feature type="transmembrane region" description="Helical" evidence="1">
    <location>
        <begin position="56"/>
        <end position="77"/>
    </location>
</feature>
<dbReference type="RefSeq" id="WP_015615892.1">
    <property type="nucleotide sequence ID" value="NC_021182.1"/>
</dbReference>
<sequence>MGVFLRKELGGKTNDKLLRKRNGEITNKAAIKLIKTCLIVFFLFAIGDLFTIQSTILLEVVGIVDVIVCFGILFSIIKKWFKANKEGKIIGEDL</sequence>
<evidence type="ECO:0000256" key="1">
    <source>
        <dbReference type="SAM" id="Phobius"/>
    </source>
</evidence>
<feature type="transmembrane region" description="Helical" evidence="1">
    <location>
        <begin position="29"/>
        <end position="50"/>
    </location>
</feature>
<keyword evidence="1" id="KW-1133">Transmembrane helix</keyword>
<organism evidence="2 3">
    <name type="scientific">Clostridium pasteurianum BC1</name>
    <dbReference type="NCBI Taxonomy" id="86416"/>
    <lineage>
        <taxon>Bacteria</taxon>
        <taxon>Bacillati</taxon>
        <taxon>Bacillota</taxon>
        <taxon>Clostridia</taxon>
        <taxon>Eubacteriales</taxon>
        <taxon>Clostridiaceae</taxon>
        <taxon>Clostridium</taxon>
    </lineage>
</organism>
<dbReference type="KEGG" id="cpas:Clopa_2757"/>
<dbReference type="Proteomes" id="UP000013523">
    <property type="component" value="Chromosome"/>
</dbReference>
<evidence type="ECO:0000313" key="3">
    <source>
        <dbReference type="Proteomes" id="UP000013523"/>
    </source>
</evidence>
<name>R4K7B8_CLOPA</name>
<dbReference type="AlphaFoldDB" id="R4K7B8"/>
<keyword evidence="1" id="KW-0472">Membrane</keyword>
<dbReference type="EMBL" id="CP003261">
    <property type="protein sequence ID" value="AGK97596.1"/>
    <property type="molecule type" value="Genomic_DNA"/>
</dbReference>
<dbReference type="HOGENOM" id="CLU_2381131_0_0_9"/>
<dbReference type="PATRIC" id="fig|86416.3.peg.2744"/>
<keyword evidence="1" id="KW-0812">Transmembrane</keyword>
<reference evidence="2 3" key="1">
    <citation type="submission" date="2012-01" db="EMBL/GenBank/DDBJ databases">
        <title>Complete sequence of chromosome of Clostridium pasteurianum BC1.</title>
        <authorList>
            <consortium name="US DOE Joint Genome Institute"/>
            <person name="Lucas S."/>
            <person name="Han J."/>
            <person name="Lapidus A."/>
            <person name="Cheng J.-F."/>
            <person name="Goodwin L."/>
            <person name="Pitluck S."/>
            <person name="Peters L."/>
            <person name="Mikhailova N."/>
            <person name="Teshima H."/>
            <person name="Detter J.C."/>
            <person name="Han C."/>
            <person name="Tapia R."/>
            <person name="Land M."/>
            <person name="Hauser L."/>
            <person name="Kyrpides N."/>
            <person name="Ivanova N."/>
            <person name="Pagani I."/>
            <person name="Dunn J."/>
            <person name="Taghavi S."/>
            <person name="Francis A."/>
            <person name="van der Lelie D."/>
            <person name="Woyke T."/>
        </authorList>
    </citation>
    <scope>NUCLEOTIDE SEQUENCE [LARGE SCALE GENOMIC DNA]</scope>
    <source>
        <strain evidence="2 3">BC1</strain>
    </source>
</reference>
<dbReference type="OrthoDB" id="1939874at2"/>